<feature type="domain" description="Helicase C-terminal" evidence="16">
    <location>
        <begin position="308"/>
        <end position="459"/>
    </location>
</feature>
<gene>
    <name evidence="17" type="ORF">GUJ93_ZPchr0007g4516</name>
</gene>
<evidence type="ECO:0000259" key="15">
    <source>
        <dbReference type="PROSITE" id="PS51192"/>
    </source>
</evidence>
<evidence type="ECO:0000256" key="6">
    <source>
        <dbReference type="ARBA" id="ARBA00022741"/>
    </source>
</evidence>
<keyword evidence="7 13" id="KW-0378">Hydrolase</keyword>
<evidence type="ECO:0000313" key="17">
    <source>
        <dbReference type="EMBL" id="KAG8080928.1"/>
    </source>
</evidence>
<evidence type="ECO:0000256" key="14">
    <source>
        <dbReference type="SAM" id="MobiDB-lite"/>
    </source>
</evidence>
<evidence type="ECO:0000256" key="13">
    <source>
        <dbReference type="RuleBase" id="RU000492"/>
    </source>
</evidence>
<keyword evidence="18" id="KW-1185">Reference proteome</keyword>
<dbReference type="CDD" id="cd18787">
    <property type="entry name" value="SF2_C_DEAD"/>
    <property type="match status" value="1"/>
</dbReference>
<dbReference type="GO" id="GO:0005524">
    <property type="term" value="F:ATP binding"/>
    <property type="evidence" value="ECO:0007669"/>
    <property type="project" value="UniProtKB-KW"/>
</dbReference>
<dbReference type="SMART" id="SM00490">
    <property type="entry name" value="HELICc"/>
    <property type="match status" value="1"/>
</dbReference>
<dbReference type="PROSITE" id="PS51192">
    <property type="entry name" value="HELICASE_ATP_BIND_1"/>
    <property type="match status" value="1"/>
</dbReference>
<evidence type="ECO:0000256" key="2">
    <source>
        <dbReference type="ARBA" id="ARBA00009334"/>
    </source>
</evidence>
<evidence type="ECO:0000256" key="8">
    <source>
        <dbReference type="ARBA" id="ARBA00022806"/>
    </source>
</evidence>
<dbReference type="PROSITE" id="PS51194">
    <property type="entry name" value="HELICASE_CTER"/>
    <property type="match status" value="1"/>
</dbReference>
<dbReference type="CDD" id="cd00268">
    <property type="entry name" value="DEADc"/>
    <property type="match status" value="1"/>
</dbReference>
<dbReference type="SMART" id="SM00487">
    <property type="entry name" value="DEXDc"/>
    <property type="match status" value="1"/>
</dbReference>
<reference evidence="17" key="2">
    <citation type="submission" date="2021-02" db="EMBL/GenBank/DDBJ databases">
        <authorList>
            <person name="Kimball J.A."/>
            <person name="Haas M.W."/>
            <person name="Macchietto M."/>
            <person name="Kono T."/>
            <person name="Duquette J."/>
            <person name="Shao M."/>
        </authorList>
    </citation>
    <scope>NUCLEOTIDE SEQUENCE</scope>
    <source>
        <tissue evidence="17">Fresh leaf tissue</tissue>
    </source>
</reference>
<evidence type="ECO:0000256" key="1">
    <source>
        <dbReference type="ARBA" id="ARBA00004604"/>
    </source>
</evidence>
<keyword evidence="10" id="KW-0694">RNA-binding</keyword>
<proteinExistence type="inferred from homology"/>
<dbReference type="Proteomes" id="UP000729402">
    <property type="component" value="Unassembled WGS sequence"/>
</dbReference>
<dbReference type="GO" id="GO:0003724">
    <property type="term" value="F:RNA helicase activity"/>
    <property type="evidence" value="ECO:0007669"/>
    <property type="project" value="UniProtKB-EC"/>
</dbReference>
<dbReference type="PANTHER" id="PTHR47958">
    <property type="entry name" value="ATP-DEPENDENT RNA HELICASE DBP3"/>
    <property type="match status" value="1"/>
</dbReference>
<dbReference type="InterPro" id="IPR011545">
    <property type="entry name" value="DEAD/DEAH_box_helicase_dom"/>
</dbReference>
<evidence type="ECO:0000256" key="11">
    <source>
        <dbReference type="ARBA" id="ARBA00023242"/>
    </source>
</evidence>
<evidence type="ECO:0000313" key="18">
    <source>
        <dbReference type="Proteomes" id="UP000729402"/>
    </source>
</evidence>
<dbReference type="AlphaFoldDB" id="A0A8J5W5C3"/>
<reference evidence="17" key="1">
    <citation type="journal article" date="2021" name="bioRxiv">
        <title>Whole Genome Assembly and Annotation of Northern Wild Rice, Zizania palustris L., Supports a Whole Genome Duplication in the Zizania Genus.</title>
        <authorList>
            <person name="Haas M."/>
            <person name="Kono T."/>
            <person name="Macchietto M."/>
            <person name="Millas R."/>
            <person name="McGilp L."/>
            <person name="Shao M."/>
            <person name="Duquette J."/>
            <person name="Hirsch C.N."/>
            <person name="Kimball J."/>
        </authorList>
    </citation>
    <scope>NUCLEOTIDE SEQUENCE</scope>
    <source>
        <tissue evidence="17">Fresh leaf tissue</tissue>
    </source>
</reference>
<evidence type="ECO:0000256" key="12">
    <source>
        <dbReference type="ARBA" id="ARBA00037449"/>
    </source>
</evidence>
<comment type="subcellular location">
    <subcellularLocation>
        <location evidence="1">Nucleus</location>
        <location evidence="1">Nucleolus</location>
    </subcellularLocation>
</comment>
<comment type="caution">
    <text evidence="17">The sequence shown here is derived from an EMBL/GenBank/DDBJ whole genome shotgun (WGS) entry which is preliminary data.</text>
</comment>
<evidence type="ECO:0000256" key="5">
    <source>
        <dbReference type="ARBA" id="ARBA00022552"/>
    </source>
</evidence>
<keyword evidence="4" id="KW-0690">Ribosome biogenesis</keyword>
<dbReference type="InterPro" id="IPR000629">
    <property type="entry name" value="RNA-helicase_DEAD-box_CS"/>
</dbReference>
<dbReference type="Pfam" id="PF00271">
    <property type="entry name" value="Helicase_C"/>
    <property type="match status" value="1"/>
</dbReference>
<name>A0A8J5W5C3_ZIZPA</name>
<protein>
    <recommendedName>
        <fullName evidence="3">RNA helicase</fullName>
        <ecNumber evidence="3">3.6.4.13</ecNumber>
    </recommendedName>
</protein>
<comment type="function">
    <text evidence="12">ATP-dependent RNA helicase required for 60S ribosomal subunit synthesis. Involved in efficient pre-rRNA processing, predominantly at site A3, which is necessary for the normal formation of 25S and 5.8S rRNAs.</text>
</comment>
<dbReference type="InterPro" id="IPR044742">
    <property type="entry name" value="DEAD/DEAH_RhlB"/>
</dbReference>
<evidence type="ECO:0000256" key="10">
    <source>
        <dbReference type="ARBA" id="ARBA00022884"/>
    </source>
</evidence>
<feature type="domain" description="Helicase ATP-binding" evidence="15">
    <location>
        <begin position="116"/>
        <end position="295"/>
    </location>
</feature>
<dbReference type="Pfam" id="PF00270">
    <property type="entry name" value="DEAD"/>
    <property type="match status" value="1"/>
</dbReference>
<keyword evidence="8 13" id="KW-0347">Helicase</keyword>
<keyword evidence="5" id="KW-0698">rRNA processing</keyword>
<evidence type="ECO:0000256" key="7">
    <source>
        <dbReference type="ARBA" id="ARBA00022801"/>
    </source>
</evidence>
<keyword evidence="11" id="KW-0539">Nucleus</keyword>
<feature type="compositionally biased region" description="Basic and acidic residues" evidence="14">
    <location>
        <begin position="12"/>
        <end position="21"/>
    </location>
</feature>
<dbReference type="PROSITE" id="PS00039">
    <property type="entry name" value="DEAD_ATP_HELICASE"/>
    <property type="match status" value="1"/>
</dbReference>
<evidence type="ECO:0000259" key="16">
    <source>
        <dbReference type="PROSITE" id="PS51194"/>
    </source>
</evidence>
<evidence type="ECO:0000256" key="3">
    <source>
        <dbReference type="ARBA" id="ARBA00012552"/>
    </source>
</evidence>
<dbReference type="OrthoDB" id="196131at2759"/>
<accession>A0A8J5W5C3</accession>
<dbReference type="EMBL" id="JAAALK010000282">
    <property type="protein sequence ID" value="KAG8080928.1"/>
    <property type="molecule type" value="Genomic_DNA"/>
</dbReference>
<dbReference type="GO" id="GO:0016787">
    <property type="term" value="F:hydrolase activity"/>
    <property type="evidence" value="ECO:0007669"/>
    <property type="project" value="UniProtKB-KW"/>
</dbReference>
<dbReference type="GO" id="GO:0003723">
    <property type="term" value="F:RNA binding"/>
    <property type="evidence" value="ECO:0007669"/>
    <property type="project" value="UniProtKB-KW"/>
</dbReference>
<evidence type="ECO:0000256" key="9">
    <source>
        <dbReference type="ARBA" id="ARBA00022840"/>
    </source>
</evidence>
<comment type="similarity">
    <text evidence="2">Belongs to the DEAD box helicase family. DDX5/DBP2 subfamily.</text>
</comment>
<evidence type="ECO:0000256" key="4">
    <source>
        <dbReference type="ARBA" id="ARBA00022517"/>
    </source>
</evidence>
<organism evidence="17 18">
    <name type="scientific">Zizania palustris</name>
    <name type="common">Northern wild rice</name>
    <dbReference type="NCBI Taxonomy" id="103762"/>
    <lineage>
        <taxon>Eukaryota</taxon>
        <taxon>Viridiplantae</taxon>
        <taxon>Streptophyta</taxon>
        <taxon>Embryophyta</taxon>
        <taxon>Tracheophyta</taxon>
        <taxon>Spermatophyta</taxon>
        <taxon>Magnoliopsida</taxon>
        <taxon>Liliopsida</taxon>
        <taxon>Poales</taxon>
        <taxon>Poaceae</taxon>
        <taxon>BOP clade</taxon>
        <taxon>Oryzoideae</taxon>
        <taxon>Oryzeae</taxon>
        <taxon>Zizaniinae</taxon>
        <taxon>Zizania</taxon>
    </lineage>
</organism>
<sequence>MGRSLQPEQEEVFNKRKEDKKKSKKDKKRKLAAEAEEEAAATEEVAKISKKRAKDESAQGEEAENSGQKVVAVTGKGFTDAKYAPLSSFVAAALPPQVLDCCKGFARPSPIQAYAWPYLLDGRDFIGIAATGSGKTIAFGVPALMHIRKKLGEKAAKNKKAVPRCLVLSPTRELAQQIADVLCEAGAPCGISSVCLYGGTSKGPQISALKSGVDIVIGTPGRMKDLIEMGICHLNEVSFVVLDEADRMLDMGFEPEVRAILSQTASVRQTVMFSATWPPAVHQLAQEFMDPNPIKVVIGSEDLAANHDVMQIVEVLDDRSRDSRLVALLEQYHKSQSCITKLVGQFHLGWSAVSVHGDKAQHDRTKALSVFKDGTCPLMIATDVASRGLDIPDVEVVINYSFPLTTEDYVHRIGRTGRAGKKGIAHTFFTQGNKGLAGELVNVLREAGQVVPPALTKFGTHVKKKESTVYGSHFKEITADAPKSTKITFGDSDED</sequence>
<dbReference type="InterPro" id="IPR014001">
    <property type="entry name" value="Helicase_ATP-bd"/>
</dbReference>
<keyword evidence="6 13" id="KW-0547">Nucleotide-binding</keyword>
<keyword evidence="9 13" id="KW-0067">ATP-binding</keyword>
<dbReference type="InterPro" id="IPR001650">
    <property type="entry name" value="Helicase_C-like"/>
</dbReference>
<dbReference type="EC" id="3.6.4.13" evidence="3"/>
<feature type="region of interest" description="Disordered" evidence="14">
    <location>
        <begin position="1"/>
        <end position="68"/>
    </location>
</feature>